<accession>A0AAX3ZRW2</accession>
<keyword evidence="5" id="KW-0418">Kinase</keyword>
<evidence type="ECO:0000256" key="4">
    <source>
        <dbReference type="ARBA" id="ARBA00022679"/>
    </source>
</evidence>
<feature type="compositionally biased region" description="Pro residues" evidence="6">
    <location>
        <begin position="458"/>
        <end position="486"/>
    </location>
</feature>
<dbReference type="Gene3D" id="3.30.565.10">
    <property type="entry name" value="Histidine kinase-like ATPase, C-terminal domain"/>
    <property type="match status" value="1"/>
</dbReference>
<feature type="transmembrane region" description="Helical" evidence="7">
    <location>
        <begin position="43"/>
        <end position="62"/>
    </location>
</feature>
<name>A0AAX3ZRW2_STRRO</name>
<dbReference type="RefSeq" id="WP_306693381.1">
    <property type="nucleotide sequence ID" value="NZ_CP121271.1"/>
</dbReference>
<sequence>MELATPPPAARAPVAWYSWWLMPLGLGGGTVAATFMSSERISVAVAGVAATAAGTVCVRLLLRTRAQLRRTEDAHRAAQAEHSQQWQQHVAGLERKFSTERAALDARLTEQARTYETRLTEQARAADERLAEQAAAHETRLAEQAGAWQERLDHQMAAVARLADEQLPDAMRRLRAGDAIDDILPTVEQCAKVGADLQAELRKVLRTALMGVEAEFDRSTSAEQAVIGVGNRIHVLTSKLRGRLHEMQGEHGRLPSVARGLMELDQAIGPADCLAASIGVLGGSDRPGRQWQEPQRLLSVMRGGIGRIKDFHRVQLRHLPELGVDGGLVDHLTLIFAHLLDNAARYSPPTEPVVVSGKEVPNGVGIEIQDSGKGLSEEKKREAEHALAGTSPGPGLGGISEDASIGLRVVGALARRYGIRVTFADSPWLGTSVVVVVPHKYFGPLPTAAPATQAAPAAPAPPAAEAPAPGPAGAPAPTGSPAPMASPVPTGDDSVETTPGGLPRRRSRRGDPTAAGTPDRPAGQRAPEPAAHGARSGESEVATVPAASSVPAVPPDASFAGLAAFATAGRDAGPATGAAPPPGTAGTRDTTTGGQPTEHRTEESD</sequence>
<dbReference type="SMART" id="SM00387">
    <property type="entry name" value="HATPase_c"/>
    <property type="match status" value="1"/>
</dbReference>
<evidence type="ECO:0000313" key="9">
    <source>
        <dbReference type="EMBL" id="WMC89937.1"/>
    </source>
</evidence>
<feature type="region of interest" description="Disordered" evidence="6">
    <location>
        <begin position="450"/>
        <end position="556"/>
    </location>
</feature>
<evidence type="ECO:0000313" key="10">
    <source>
        <dbReference type="Proteomes" id="UP001231701"/>
    </source>
</evidence>
<feature type="region of interest" description="Disordered" evidence="6">
    <location>
        <begin position="365"/>
        <end position="399"/>
    </location>
</feature>
<dbReference type="EC" id="2.7.13.3" evidence="2"/>
<dbReference type="GO" id="GO:0004673">
    <property type="term" value="F:protein histidine kinase activity"/>
    <property type="evidence" value="ECO:0007669"/>
    <property type="project" value="UniProtKB-EC"/>
</dbReference>
<evidence type="ECO:0000256" key="5">
    <source>
        <dbReference type="ARBA" id="ARBA00022777"/>
    </source>
</evidence>
<dbReference type="InterPro" id="IPR003594">
    <property type="entry name" value="HATPase_dom"/>
</dbReference>
<keyword evidence="7" id="KW-0472">Membrane</keyword>
<dbReference type="PANTHER" id="PTHR45436">
    <property type="entry name" value="SENSOR HISTIDINE KINASE YKOH"/>
    <property type="match status" value="1"/>
</dbReference>
<keyword evidence="4" id="KW-0808">Transferase</keyword>
<dbReference type="GO" id="GO:0005886">
    <property type="term" value="C:plasma membrane"/>
    <property type="evidence" value="ECO:0007669"/>
    <property type="project" value="TreeGrafter"/>
</dbReference>
<dbReference type="PANTHER" id="PTHR45436:SF5">
    <property type="entry name" value="SENSOR HISTIDINE KINASE TRCS"/>
    <property type="match status" value="1"/>
</dbReference>
<evidence type="ECO:0000256" key="6">
    <source>
        <dbReference type="SAM" id="MobiDB-lite"/>
    </source>
</evidence>
<dbReference type="Proteomes" id="UP001231701">
    <property type="component" value="Chromosome"/>
</dbReference>
<protein>
    <recommendedName>
        <fullName evidence="2">histidine kinase</fullName>
        <ecNumber evidence="2">2.7.13.3</ecNumber>
    </recommendedName>
</protein>
<dbReference type="GeneID" id="90946746"/>
<feature type="transmembrane region" description="Helical" evidence="7">
    <location>
        <begin position="16"/>
        <end position="36"/>
    </location>
</feature>
<reference evidence="9" key="1">
    <citation type="submission" date="2023-03" db="EMBL/GenBank/DDBJ databases">
        <title>Borrelidin-producing and root-colonizing Streptomyces rochei is a potent biopesticide for soil-borne oomycete-caused plant diseases.</title>
        <authorList>
            <person name="Zhou D."/>
            <person name="Wang X."/>
            <person name="Navarro-Munoz J.C."/>
            <person name="Li W."/>
            <person name="Li J."/>
            <person name="Jiu M."/>
            <person name="Deng S."/>
            <person name="Ye Y."/>
            <person name="Daly P."/>
            <person name="Wei L."/>
        </authorList>
    </citation>
    <scope>NUCLEOTIDE SEQUENCE</scope>
    <source>
        <strain evidence="9">JK1</strain>
    </source>
</reference>
<evidence type="ECO:0000256" key="2">
    <source>
        <dbReference type="ARBA" id="ARBA00012438"/>
    </source>
</evidence>
<gene>
    <name evidence="9" type="ORF">P7W03_31940</name>
</gene>
<evidence type="ECO:0000256" key="7">
    <source>
        <dbReference type="SAM" id="Phobius"/>
    </source>
</evidence>
<dbReference type="Pfam" id="PF02518">
    <property type="entry name" value="HATPase_c"/>
    <property type="match status" value="1"/>
</dbReference>
<keyword evidence="9" id="KW-0547">Nucleotide-binding</keyword>
<comment type="catalytic activity">
    <reaction evidence="1">
        <text>ATP + protein L-histidine = ADP + protein N-phospho-L-histidine.</text>
        <dbReference type="EC" id="2.7.13.3"/>
    </reaction>
</comment>
<keyword evidence="7" id="KW-1133">Transmembrane helix</keyword>
<evidence type="ECO:0000256" key="3">
    <source>
        <dbReference type="ARBA" id="ARBA00022553"/>
    </source>
</evidence>
<evidence type="ECO:0000256" key="1">
    <source>
        <dbReference type="ARBA" id="ARBA00000085"/>
    </source>
</evidence>
<feature type="compositionally biased region" description="Low complexity" evidence="6">
    <location>
        <begin position="570"/>
        <end position="594"/>
    </location>
</feature>
<dbReference type="GO" id="GO:0005524">
    <property type="term" value="F:ATP binding"/>
    <property type="evidence" value="ECO:0007669"/>
    <property type="project" value="UniProtKB-KW"/>
</dbReference>
<dbReference type="InterPro" id="IPR050428">
    <property type="entry name" value="TCS_sensor_his_kinase"/>
</dbReference>
<evidence type="ECO:0000259" key="8">
    <source>
        <dbReference type="SMART" id="SM00387"/>
    </source>
</evidence>
<organism evidence="9 10">
    <name type="scientific">Streptomyces rochei</name>
    <name type="common">Streptomyces parvullus</name>
    <dbReference type="NCBI Taxonomy" id="1928"/>
    <lineage>
        <taxon>Bacteria</taxon>
        <taxon>Bacillati</taxon>
        <taxon>Actinomycetota</taxon>
        <taxon>Actinomycetes</taxon>
        <taxon>Kitasatosporales</taxon>
        <taxon>Streptomycetaceae</taxon>
        <taxon>Streptomyces</taxon>
        <taxon>Streptomyces rochei group</taxon>
    </lineage>
</organism>
<dbReference type="AlphaFoldDB" id="A0AAX3ZRW2"/>
<dbReference type="InterPro" id="IPR036890">
    <property type="entry name" value="HATPase_C_sf"/>
</dbReference>
<keyword evidence="3" id="KW-0597">Phosphoprotein</keyword>
<proteinExistence type="predicted"/>
<keyword evidence="7" id="KW-0812">Transmembrane</keyword>
<keyword evidence="9" id="KW-0067">ATP-binding</keyword>
<dbReference type="EMBL" id="CP121271">
    <property type="protein sequence ID" value="WMC89937.1"/>
    <property type="molecule type" value="Genomic_DNA"/>
</dbReference>
<feature type="domain" description="Histidine kinase/HSP90-like ATPase" evidence="8">
    <location>
        <begin position="327"/>
        <end position="441"/>
    </location>
</feature>
<feature type="region of interest" description="Disordered" evidence="6">
    <location>
        <begin position="570"/>
        <end position="605"/>
    </location>
</feature>
<feature type="compositionally biased region" description="Low complexity" evidence="6">
    <location>
        <begin position="539"/>
        <end position="556"/>
    </location>
</feature>
<dbReference type="SUPFAM" id="SSF55874">
    <property type="entry name" value="ATPase domain of HSP90 chaperone/DNA topoisomerase II/histidine kinase"/>
    <property type="match status" value="1"/>
</dbReference>
<dbReference type="GO" id="GO:0000160">
    <property type="term" value="P:phosphorelay signal transduction system"/>
    <property type="evidence" value="ECO:0007669"/>
    <property type="project" value="TreeGrafter"/>
</dbReference>
<feature type="compositionally biased region" description="Basic and acidic residues" evidence="6">
    <location>
        <begin position="375"/>
        <end position="385"/>
    </location>
</feature>